<protein>
    <submittedName>
        <fullName evidence="1">Uncharacterized protein</fullName>
    </submittedName>
</protein>
<organism evidence="1 2">
    <name type="scientific">Hypsibius exemplaris</name>
    <name type="common">Freshwater tardigrade</name>
    <dbReference type="NCBI Taxonomy" id="2072580"/>
    <lineage>
        <taxon>Eukaryota</taxon>
        <taxon>Metazoa</taxon>
        <taxon>Ecdysozoa</taxon>
        <taxon>Tardigrada</taxon>
        <taxon>Eutardigrada</taxon>
        <taxon>Parachela</taxon>
        <taxon>Hypsibioidea</taxon>
        <taxon>Hypsibiidae</taxon>
        <taxon>Hypsibius</taxon>
    </lineage>
</organism>
<reference evidence="2" key="1">
    <citation type="submission" date="2017-01" db="EMBL/GenBank/DDBJ databases">
        <title>Comparative genomics of anhydrobiosis in the tardigrade Hypsibius dujardini.</title>
        <authorList>
            <person name="Yoshida Y."/>
            <person name="Koutsovoulos G."/>
            <person name="Laetsch D."/>
            <person name="Stevens L."/>
            <person name="Kumar S."/>
            <person name="Horikawa D."/>
            <person name="Ishino K."/>
            <person name="Komine S."/>
            <person name="Tomita M."/>
            <person name="Blaxter M."/>
            <person name="Arakawa K."/>
        </authorList>
    </citation>
    <scope>NUCLEOTIDE SEQUENCE [LARGE SCALE GENOMIC DNA]</scope>
    <source>
        <strain evidence="2">Z151</strain>
    </source>
</reference>
<sequence>MPFQFALLVPAPPAAAFQRSSSPEFPPPYGLINMPEDFGDNNNRAFNVCLWIRSNLRFRLEGDPTNTTEEIASRASTLLEEADTSAFRPSLGIALTAVFCKTTGPERGFRFHESRPGQPLNSASARHMRDVIFQCQPVLGLNTSPDSLRYG</sequence>
<comment type="caution">
    <text evidence="1">The sequence shown here is derived from an EMBL/GenBank/DDBJ whole genome shotgun (WGS) entry which is preliminary data.</text>
</comment>
<keyword evidence="2" id="KW-1185">Reference proteome</keyword>
<gene>
    <name evidence="1" type="ORF">BV898_11545</name>
</gene>
<evidence type="ECO:0000313" key="1">
    <source>
        <dbReference type="EMBL" id="OQV14310.1"/>
    </source>
</evidence>
<dbReference type="Proteomes" id="UP000192578">
    <property type="component" value="Unassembled WGS sequence"/>
</dbReference>
<name>A0A1W0WGI5_HYPEX</name>
<evidence type="ECO:0000313" key="2">
    <source>
        <dbReference type="Proteomes" id="UP000192578"/>
    </source>
</evidence>
<proteinExistence type="predicted"/>
<accession>A0A1W0WGI5</accession>
<dbReference type="EMBL" id="MTYJ01000107">
    <property type="protein sequence ID" value="OQV14310.1"/>
    <property type="molecule type" value="Genomic_DNA"/>
</dbReference>
<dbReference type="AlphaFoldDB" id="A0A1W0WGI5"/>